<organism evidence="2 3">
    <name type="scientific">Aspergillus novoparasiticus</name>
    <dbReference type="NCBI Taxonomy" id="986946"/>
    <lineage>
        <taxon>Eukaryota</taxon>
        <taxon>Fungi</taxon>
        <taxon>Dikarya</taxon>
        <taxon>Ascomycota</taxon>
        <taxon>Pezizomycotina</taxon>
        <taxon>Eurotiomycetes</taxon>
        <taxon>Eurotiomycetidae</taxon>
        <taxon>Eurotiales</taxon>
        <taxon>Aspergillaceae</taxon>
        <taxon>Aspergillus</taxon>
        <taxon>Aspergillus subgen. Circumdati</taxon>
    </lineage>
</organism>
<dbReference type="Proteomes" id="UP000326799">
    <property type="component" value="Unassembled WGS sequence"/>
</dbReference>
<dbReference type="AlphaFoldDB" id="A0A5N6EYQ3"/>
<evidence type="ECO:0000256" key="1">
    <source>
        <dbReference type="SAM" id="MobiDB-lite"/>
    </source>
</evidence>
<feature type="compositionally biased region" description="Pro residues" evidence="1">
    <location>
        <begin position="1"/>
        <end position="16"/>
    </location>
</feature>
<dbReference type="EMBL" id="ML733411">
    <property type="protein sequence ID" value="KAB8222668.1"/>
    <property type="molecule type" value="Genomic_DNA"/>
</dbReference>
<keyword evidence="3" id="KW-1185">Reference proteome</keyword>
<sequence length="217" mass="23985">MESSPPPPYPGPPEQPPVVDIVKTTTTQPEDPDLETHPHPHTLLVSITHKDAQILPTVLHYWNHDSSIAILTKLTEAQLDHIRGFEEVGTFPPPVEGVCDSLALHRYFASLVEGKGNRKAVDEVISRLRGGGDITSSRDCQVEFCVFVITVFGVESEGLLTGGVYYPRTGFWEAEVESVLADAEWMAGRGLQLWVQGVSEETKQKLRRARSKSMSIV</sequence>
<evidence type="ECO:0000313" key="3">
    <source>
        <dbReference type="Proteomes" id="UP000326799"/>
    </source>
</evidence>
<gene>
    <name evidence="2" type="ORF">BDV33DRAFT_229447</name>
</gene>
<evidence type="ECO:0000313" key="2">
    <source>
        <dbReference type="EMBL" id="KAB8222668.1"/>
    </source>
</evidence>
<protein>
    <submittedName>
        <fullName evidence="2">Uncharacterized protein</fullName>
    </submittedName>
</protein>
<feature type="region of interest" description="Disordered" evidence="1">
    <location>
        <begin position="1"/>
        <end position="36"/>
    </location>
</feature>
<reference evidence="2 3" key="1">
    <citation type="submission" date="2019-04" db="EMBL/GenBank/DDBJ databases">
        <title>Fungal friends and foes A comparative genomics study of 23 Aspergillus species from section Flavi.</title>
        <authorList>
            <consortium name="DOE Joint Genome Institute"/>
            <person name="Kjaerbolling I."/>
            <person name="Vesth T.C."/>
            <person name="Frisvad J.C."/>
            <person name="Nybo J.L."/>
            <person name="Theobald S."/>
            <person name="Kildgaard S."/>
            <person name="Petersen T.I."/>
            <person name="Kuo A."/>
            <person name="Sato A."/>
            <person name="Lyhne E.K."/>
            <person name="Kogle M.E."/>
            <person name="Wiebenga A."/>
            <person name="Kun R.S."/>
            <person name="Lubbers R.J."/>
            <person name="Makela M.R."/>
            <person name="Barry K."/>
            <person name="Chovatia M."/>
            <person name="Clum A."/>
            <person name="Daum C."/>
            <person name="Haridas S."/>
            <person name="He G."/>
            <person name="LaButti K."/>
            <person name="Lipzen A."/>
            <person name="Mondo S."/>
            <person name="Pangilinan J."/>
            <person name="Riley R."/>
            <person name="Salamov A."/>
            <person name="Simmons B.A."/>
            <person name="Magnuson J.K."/>
            <person name="Henrissat B."/>
            <person name="Mortensen U.H."/>
            <person name="Larsen T.O."/>
            <person name="De vries R.P."/>
            <person name="Grigoriev I.V."/>
            <person name="Machida M."/>
            <person name="Baker S.E."/>
            <person name="Andersen M.R."/>
        </authorList>
    </citation>
    <scope>NUCLEOTIDE SEQUENCE [LARGE SCALE GENOMIC DNA]</scope>
    <source>
        <strain evidence="2 3">CBS 126849</strain>
    </source>
</reference>
<proteinExistence type="predicted"/>
<accession>A0A5N6EYQ3</accession>
<name>A0A5N6EYQ3_9EURO</name>